<sequence>MASRTSAAELTAKSSTSDAMSSTSTQSAGTDSVLETLFSDMPQLLEFWRQPNDPDVLKSGSIEVLGTTAPPPAKRLKKDSSQATAKSQATSYPDSSVVMDAFLFVYDMMKVEIATSHSNGDDNQSLKLPTAETIDRLKSPLSLFGLKDPLASMILDGARILLQSRLLRDGRYETLEKLAIALKSLATVIEKFLRSYHSPEIRQTPRLGLQDSKVVIVEDEAMARRFEQANKAMEAPKSAVVALLQEWTRIDQLEEVHLRANDASRQDDHDSVESMSASEHSTTSPMASKLAILPDRSFDYPFDEYLG</sequence>
<reference evidence="2 3" key="1">
    <citation type="submission" date="2016-04" db="EMBL/GenBank/DDBJ databases">
        <title>Draft genome of Fonsecaea erecta CBS 125763.</title>
        <authorList>
            <person name="Weiss V.A."/>
            <person name="Vicente V.A."/>
            <person name="Raittz R.T."/>
            <person name="Moreno L.F."/>
            <person name="De Souza E.M."/>
            <person name="Pedrosa F.O."/>
            <person name="Steffens M.B."/>
            <person name="Faoro H."/>
            <person name="Tadra-Sfeir M.Z."/>
            <person name="Najafzadeh M.J."/>
            <person name="Felipe M.S."/>
            <person name="Teixeira M."/>
            <person name="Sun J."/>
            <person name="Xi L."/>
            <person name="Gomes R."/>
            <person name="De Azevedo C.M."/>
            <person name="Salgado C.G."/>
            <person name="Da Silva M.B."/>
            <person name="Nascimento M.F."/>
            <person name="Queiroz-Telles F."/>
            <person name="Attili D.S."/>
            <person name="Gorbushina A."/>
        </authorList>
    </citation>
    <scope>NUCLEOTIDE SEQUENCE [LARGE SCALE GENOMIC DNA]</scope>
    <source>
        <strain evidence="2 3">CBS 125763</strain>
    </source>
</reference>
<evidence type="ECO:0000256" key="1">
    <source>
        <dbReference type="SAM" id="MobiDB-lite"/>
    </source>
</evidence>
<dbReference type="GeneID" id="30009090"/>
<dbReference type="Proteomes" id="UP000078343">
    <property type="component" value="Unassembled WGS sequence"/>
</dbReference>
<dbReference type="EMBL" id="LVYI01000004">
    <property type="protein sequence ID" value="OAP59920.1"/>
    <property type="molecule type" value="Genomic_DNA"/>
</dbReference>
<accession>A0A178ZJE6</accession>
<feature type="region of interest" description="Disordered" evidence="1">
    <location>
        <begin position="260"/>
        <end position="288"/>
    </location>
</feature>
<proteinExistence type="predicted"/>
<comment type="caution">
    <text evidence="2">The sequence shown here is derived from an EMBL/GenBank/DDBJ whole genome shotgun (WGS) entry which is preliminary data.</text>
</comment>
<organism evidence="2 3">
    <name type="scientific">Fonsecaea erecta</name>
    <dbReference type="NCBI Taxonomy" id="1367422"/>
    <lineage>
        <taxon>Eukaryota</taxon>
        <taxon>Fungi</taxon>
        <taxon>Dikarya</taxon>
        <taxon>Ascomycota</taxon>
        <taxon>Pezizomycotina</taxon>
        <taxon>Eurotiomycetes</taxon>
        <taxon>Chaetothyriomycetidae</taxon>
        <taxon>Chaetothyriales</taxon>
        <taxon>Herpotrichiellaceae</taxon>
        <taxon>Fonsecaea</taxon>
    </lineage>
</organism>
<keyword evidence="3" id="KW-1185">Reference proteome</keyword>
<feature type="compositionally biased region" description="Low complexity" evidence="1">
    <location>
        <begin position="11"/>
        <end position="28"/>
    </location>
</feature>
<evidence type="ECO:0000313" key="3">
    <source>
        <dbReference type="Proteomes" id="UP000078343"/>
    </source>
</evidence>
<protein>
    <submittedName>
        <fullName evidence="2">Uncharacterized protein</fullName>
    </submittedName>
</protein>
<dbReference type="AlphaFoldDB" id="A0A178ZJE6"/>
<dbReference type="RefSeq" id="XP_018693287.1">
    <property type="nucleotide sequence ID" value="XM_018836434.1"/>
</dbReference>
<feature type="region of interest" description="Disordered" evidence="1">
    <location>
        <begin position="64"/>
        <end position="90"/>
    </location>
</feature>
<dbReference type="OrthoDB" id="4147273at2759"/>
<feature type="compositionally biased region" description="Polar residues" evidence="1">
    <location>
        <begin position="273"/>
        <end position="286"/>
    </location>
</feature>
<evidence type="ECO:0000313" key="2">
    <source>
        <dbReference type="EMBL" id="OAP59920.1"/>
    </source>
</evidence>
<gene>
    <name evidence="2" type="ORF">AYL99_04922</name>
</gene>
<feature type="compositionally biased region" description="Low complexity" evidence="1">
    <location>
        <begin position="81"/>
        <end position="90"/>
    </location>
</feature>
<name>A0A178ZJE6_9EURO</name>
<feature type="region of interest" description="Disordered" evidence="1">
    <location>
        <begin position="1"/>
        <end position="31"/>
    </location>
</feature>
<feature type="compositionally biased region" description="Basic and acidic residues" evidence="1">
    <location>
        <begin position="260"/>
        <end position="272"/>
    </location>
</feature>